<feature type="compositionally biased region" description="Basic and acidic residues" evidence="1">
    <location>
        <begin position="56"/>
        <end position="73"/>
    </location>
</feature>
<reference evidence="2 3" key="1">
    <citation type="submission" date="2014-06" db="EMBL/GenBank/DDBJ databases">
        <title>Evolutionary Origins and Diversification of the Mycorrhizal Mutualists.</title>
        <authorList>
            <consortium name="DOE Joint Genome Institute"/>
            <consortium name="Mycorrhizal Genomics Consortium"/>
            <person name="Kohler A."/>
            <person name="Kuo A."/>
            <person name="Nagy L.G."/>
            <person name="Floudas D."/>
            <person name="Copeland A."/>
            <person name="Barry K.W."/>
            <person name="Cichocki N."/>
            <person name="Veneault-Fourrey C."/>
            <person name="LaButti K."/>
            <person name="Lindquist E.A."/>
            <person name="Lipzen A."/>
            <person name="Lundell T."/>
            <person name="Morin E."/>
            <person name="Murat C."/>
            <person name="Riley R."/>
            <person name="Ohm R."/>
            <person name="Sun H."/>
            <person name="Tunlid A."/>
            <person name="Henrissat B."/>
            <person name="Grigoriev I.V."/>
            <person name="Hibbett D.S."/>
            <person name="Martin F."/>
        </authorList>
    </citation>
    <scope>NUCLEOTIDE SEQUENCE [LARGE SCALE GENOMIC DNA]</scope>
    <source>
        <strain evidence="2 3">SS14</strain>
    </source>
</reference>
<gene>
    <name evidence="2" type="ORF">M422DRAFT_39663</name>
</gene>
<evidence type="ECO:0000313" key="3">
    <source>
        <dbReference type="Proteomes" id="UP000054279"/>
    </source>
</evidence>
<feature type="region of interest" description="Disordered" evidence="1">
    <location>
        <begin position="1"/>
        <end position="80"/>
    </location>
</feature>
<keyword evidence="3" id="KW-1185">Reference proteome</keyword>
<evidence type="ECO:0000256" key="1">
    <source>
        <dbReference type="SAM" id="MobiDB-lite"/>
    </source>
</evidence>
<accession>A0A0C9T397</accession>
<protein>
    <submittedName>
        <fullName evidence="2">Uncharacterized protein</fullName>
    </submittedName>
</protein>
<dbReference type="HOGENOM" id="CLU_177971_0_0_1"/>
<dbReference type="EMBL" id="KN837711">
    <property type="protein sequence ID" value="KIJ23348.1"/>
    <property type="molecule type" value="Genomic_DNA"/>
</dbReference>
<proteinExistence type="predicted"/>
<dbReference type="AlphaFoldDB" id="A0A0C9T397"/>
<feature type="compositionally biased region" description="Basic and acidic residues" evidence="1">
    <location>
        <begin position="1"/>
        <end position="32"/>
    </location>
</feature>
<sequence length="80" mass="9443">MEHQRKKERDAMQRRDGKRQNTSEGFKEERRKYALNIGNKLRRLQPRISEEPTPADDVRRDEHAEGRDVDVHGESSSTAR</sequence>
<name>A0A0C9T397_SPHS4</name>
<evidence type="ECO:0000313" key="2">
    <source>
        <dbReference type="EMBL" id="KIJ23348.1"/>
    </source>
</evidence>
<dbReference type="Proteomes" id="UP000054279">
    <property type="component" value="Unassembled WGS sequence"/>
</dbReference>
<feature type="non-terminal residue" evidence="2">
    <location>
        <position position="80"/>
    </location>
</feature>
<organism evidence="2 3">
    <name type="scientific">Sphaerobolus stellatus (strain SS14)</name>
    <dbReference type="NCBI Taxonomy" id="990650"/>
    <lineage>
        <taxon>Eukaryota</taxon>
        <taxon>Fungi</taxon>
        <taxon>Dikarya</taxon>
        <taxon>Basidiomycota</taxon>
        <taxon>Agaricomycotina</taxon>
        <taxon>Agaricomycetes</taxon>
        <taxon>Phallomycetidae</taxon>
        <taxon>Geastrales</taxon>
        <taxon>Sphaerobolaceae</taxon>
        <taxon>Sphaerobolus</taxon>
    </lineage>
</organism>